<keyword evidence="10 13" id="KW-0119">Carbohydrate metabolism</keyword>
<protein>
    <recommendedName>
        <fullName evidence="13">Alpha-1,4 glucan phosphorylase</fullName>
        <ecNumber evidence="13">2.4.1.1</ecNumber>
    </recommendedName>
</protein>
<keyword evidence="5" id="KW-0963">Cytoplasm</keyword>
<evidence type="ECO:0000256" key="9">
    <source>
        <dbReference type="ARBA" id="ARBA00022898"/>
    </source>
</evidence>
<dbReference type="NCBIfam" id="TIGR02093">
    <property type="entry name" value="P_ylase"/>
    <property type="match status" value="1"/>
</dbReference>
<name>A0A174RHK7_9FIRM</name>
<dbReference type="InterPro" id="IPR011833">
    <property type="entry name" value="Glycg_phsphrylas"/>
</dbReference>
<feature type="modified residue" description="N6-(pyridoxal phosphate)lysine" evidence="12">
    <location>
        <position position="627"/>
    </location>
</feature>
<comment type="function">
    <text evidence="11">Phosphorylase is an important allosteric enzyme in carbohydrate metabolism. Enzymes from different sources differ in their regulatory mechanisms and in their natural substrates. However, all known phosphorylases share catalytic and structural properties.</text>
</comment>
<comment type="catalytic activity">
    <reaction evidence="1 13">
        <text>[(1-&gt;4)-alpha-D-glucosyl](n) + phosphate = [(1-&gt;4)-alpha-D-glucosyl](n-1) + alpha-D-glucose 1-phosphate</text>
        <dbReference type="Rhea" id="RHEA:41732"/>
        <dbReference type="Rhea" id="RHEA-COMP:9584"/>
        <dbReference type="Rhea" id="RHEA-COMP:9586"/>
        <dbReference type="ChEBI" id="CHEBI:15444"/>
        <dbReference type="ChEBI" id="CHEBI:43474"/>
        <dbReference type="ChEBI" id="CHEBI:58601"/>
        <dbReference type="EC" id="2.4.1.1"/>
    </reaction>
</comment>
<evidence type="ECO:0000256" key="3">
    <source>
        <dbReference type="ARBA" id="ARBA00004496"/>
    </source>
</evidence>
<dbReference type="PANTHER" id="PTHR11468:SF3">
    <property type="entry name" value="GLYCOGEN PHOSPHORYLASE, LIVER FORM"/>
    <property type="match status" value="1"/>
</dbReference>
<dbReference type="GO" id="GO:0005980">
    <property type="term" value="P:glycogen catabolic process"/>
    <property type="evidence" value="ECO:0007669"/>
    <property type="project" value="TreeGrafter"/>
</dbReference>
<dbReference type="AlphaFoldDB" id="A0A174RHK7"/>
<dbReference type="PIRSF" id="PIRSF000460">
    <property type="entry name" value="Pprylas_GlgP"/>
    <property type="match status" value="1"/>
</dbReference>
<evidence type="ECO:0000313" key="14">
    <source>
        <dbReference type="EMBL" id="CUP83506.1"/>
    </source>
</evidence>
<evidence type="ECO:0000256" key="12">
    <source>
        <dbReference type="PIRSR" id="PIRSR000460-1"/>
    </source>
</evidence>
<dbReference type="EC" id="2.4.1.1" evidence="13"/>
<reference evidence="14 15" key="1">
    <citation type="submission" date="2015-09" db="EMBL/GenBank/DDBJ databases">
        <authorList>
            <consortium name="Pathogen Informatics"/>
        </authorList>
    </citation>
    <scope>NUCLEOTIDE SEQUENCE [LARGE SCALE GENOMIC DNA]</scope>
    <source>
        <strain evidence="14 15">2789STDY5834939</strain>
    </source>
</reference>
<dbReference type="Proteomes" id="UP000095765">
    <property type="component" value="Unassembled WGS sequence"/>
</dbReference>
<dbReference type="FunFam" id="3.40.50.2000:FF:000153">
    <property type="entry name" value="Alpha-1,4 glucan phosphorylase"/>
    <property type="match status" value="1"/>
</dbReference>
<dbReference type="InterPro" id="IPR000811">
    <property type="entry name" value="Glyco_trans_35"/>
</dbReference>
<evidence type="ECO:0000256" key="8">
    <source>
        <dbReference type="ARBA" id="ARBA00022679"/>
    </source>
</evidence>
<evidence type="ECO:0000256" key="10">
    <source>
        <dbReference type="ARBA" id="ARBA00023277"/>
    </source>
</evidence>
<dbReference type="GO" id="GO:0030170">
    <property type="term" value="F:pyridoxal phosphate binding"/>
    <property type="evidence" value="ECO:0007669"/>
    <property type="project" value="InterPro"/>
</dbReference>
<comment type="function">
    <text evidence="13">Allosteric enzyme that catalyzes the rate-limiting step in glycogen catabolism, the phosphorolytic cleavage of glycogen to produce glucose-1-phosphate, and plays a central role in maintaining cellular and organismal glucose homeostasis.</text>
</comment>
<dbReference type="Gene3D" id="3.40.50.2000">
    <property type="entry name" value="Glycogen Phosphorylase B"/>
    <property type="match status" value="2"/>
</dbReference>
<evidence type="ECO:0000256" key="11">
    <source>
        <dbReference type="ARBA" id="ARBA00025174"/>
    </source>
</evidence>
<comment type="cofactor">
    <cofactor evidence="2 13">
        <name>pyridoxal 5'-phosphate</name>
        <dbReference type="ChEBI" id="CHEBI:597326"/>
    </cofactor>
</comment>
<dbReference type="PROSITE" id="PS00102">
    <property type="entry name" value="PHOSPHORYLASE"/>
    <property type="match status" value="1"/>
</dbReference>
<keyword evidence="7 13" id="KW-0328">Glycosyltransferase</keyword>
<dbReference type="OrthoDB" id="9760804at2"/>
<dbReference type="PANTHER" id="PTHR11468">
    <property type="entry name" value="GLYCOGEN PHOSPHORYLASE"/>
    <property type="match status" value="1"/>
</dbReference>
<dbReference type="EMBL" id="CZBE01000013">
    <property type="protein sequence ID" value="CUP83506.1"/>
    <property type="molecule type" value="Genomic_DNA"/>
</dbReference>
<evidence type="ECO:0000256" key="4">
    <source>
        <dbReference type="ARBA" id="ARBA00006047"/>
    </source>
</evidence>
<evidence type="ECO:0000256" key="2">
    <source>
        <dbReference type="ARBA" id="ARBA00001933"/>
    </source>
</evidence>
<comment type="similarity">
    <text evidence="4 13">Belongs to the glycogen phosphorylase family.</text>
</comment>
<sequence length="780" mass="87597">MKPFTEQIDEILRLETGADACSASPAALYSAVSRAAMERLRPLWKREPGKKRACYFSAEFLVGRLVHANLFNLGLLDECNRYLLERGVDPAVFEQIEDDALGNGGLGRLAACFLDSAASMGVPLDGYGIRYRYGLFRQHFENGFQMETPDNWLRFGDPWSVRRDDESVLVTFSDQTVRAVPYDMPAIGYGGGMVNTLRLWQSEAPDGEGFDFALFNEQKYSEAVRLRDEAEAISAVLYPNDDTPAGKRLRLKQQYFFSSASLQSLLRDYTARHGDDFSHFADEYAVQLNDTHPVVSIPELLRILMSDYLLSFDESFAVVQRTFAYTNHTIMAEALEKWDVGLFCSVIPQVYPYIVMLDDALGRALKARGITGAGRGRYRIIDGEMIHMARMAIFASHSVNGVAKIHTEILKNTALPEWFALYPDRFNNKTNGITPRRWLALCNPELSSLITERIGSGWITDLDALEKLATYAGDPTALDAFLRVKRQKKEQLCAFIEAREGVRLRPDFMFDVQIKRLHEYKRQLLNTFSILDFYFGIQDGRIRDFTPTVFLFGAKAAPGYYRAKAIIKFINEVARLVNSDPAMRECMKVLFVQNYNVSYAEKLIPAADVSEQISTAGTEASGTGNMKFMLNGAVTLGTLDGANIEIVERAGVENNYIFGATVGEIAALAGRYNPRALYESDMRIRRAVDTLIDGTLDDGRTGMFRELYGALLDGASWHAPDCYFLLHDFIPYCDTRLRANRDYADRAAFAKKCLLNVAHAGPFSSDRTVAEYALGIWGCL</sequence>
<dbReference type="RefSeq" id="WP_055245344.1">
    <property type="nucleotide sequence ID" value="NZ_CZBE01000013.1"/>
</dbReference>
<keyword evidence="6" id="KW-0021">Allosteric enzyme</keyword>
<accession>A0A174RHK7</accession>
<evidence type="ECO:0000256" key="5">
    <source>
        <dbReference type="ARBA" id="ARBA00022490"/>
    </source>
</evidence>
<gene>
    <name evidence="14" type="primary">malP_1</name>
    <name evidence="14" type="ORF">ERS852551_02112</name>
</gene>
<proteinExistence type="inferred from homology"/>
<evidence type="ECO:0000313" key="15">
    <source>
        <dbReference type="Proteomes" id="UP000095765"/>
    </source>
</evidence>
<evidence type="ECO:0000256" key="6">
    <source>
        <dbReference type="ARBA" id="ARBA00022533"/>
    </source>
</evidence>
<evidence type="ECO:0000256" key="7">
    <source>
        <dbReference type="ARBA" id="ARBA00022676"/>
    </source>
</evidence>
<dbReference type="GO" id="GO:0008184">
    <property type="term" value="F:glycogen phosphorylase activity"/>
    <property type="evidence" value="ECO:0007669"/>
    <property type="project" value="InterPro"/>
</dbReference>
<keyword evidence="9 12" id="KW-0663">Pyridoxal phosphate</keyword>
<organism evidence="14 15">
    <name type="scientific">Anaerotruncus colihominis</name>
    <dbReference type="NCBI Taxonomy" id="169435"/>
    <lineage>
        <taxon>Bacteria</taxon>
        <taxon>Bacillati</taxon>
        <taxon>Bacillota</taxon>
        <taxon>Clostridia</taxon>
        <taxon>Eubacteriales</taxon>
        <taxon>Oscillospiraceae</taxon>
        <taxon>Anaerotruncus</taxon>
    </lineage>
</organism>
<dbReference type="Pfam" id="PF00343">
    <property type="entry name" value="Phosphorylase"/>
    <property type="match status" value="1"/>
</dbReference>
<evidence type="ECO:0000256" key="1">
    <source>
        <dbReference type="ARBA" id="ARBA00001275"/>
    </source>
</evidence>
<evidence type="ECO:0000256" key="13">
    <source>
        <dbReference type="RuleBase" id="RU000587"/>
    </source>
</evidence>
<dbReference type="InterPro" id="IPR035090">
    <property type="entry name" value="Pyridoxal_P_attach_site"/>
</dbReference>
<dbReference type="SUPFAM" id="SSF53756">
    <property type="entry name" value="UDP-Glycosyltransferase/glycogen phosphorylase"/>
    <property type="match status" value="1"/>
</dbReference>
<dbReference type="CDD" id="cd04300">
    <property type="entry name" value="GT35_Glycogen_Phosphorylase"/>
    <property type="match status" value="1"/>
</dbReference>
<comment type="subcellular location">
    <subcellularLocation>
        <location evidence="3">Cytoplasm</location>
    </subcellularLocation>
</comment>
<keyword evidence="8 13" id="KW-0808">Transferase</keyword>
<dbReference type="FunFam" id="3.40.50.2000:FF:000003">
    <property type="entry name" value="Alpha-1,4 glucan phosphorylase"/>
    <property type="match status" value="1"/>
</dbReference>
<dbReference type="GO" id="GO:0005737">
    <property type="term" value="C:cytoplasm"/>
    <property type="evidence" value="ECO:0007669"/>
    <property type="project" value="UniProtKB-SubCell"/>
</dbReference>